<dbReference type="AlphaFoldDB" id="A0A3B1BRV8"/>
<dbReference type="Gene3D" id="3.30.2310.20">
    <property type="entry name" value="RelE-like"/>
    <property type="match status" value="1"/>
</dbReference>
<dbReference type="SUPFAM" id="SSF143011">
    <property type="entry name" value="RelE-like"/>
    <property type="match status" value="1"/>
</dbReference>
<accession>A0A3B1BRV8</accession>
<sequence>MIESFKSKETRELFETNKTSKRLRSVKKQALRRLDMLHHTTAIEDLRSPPGNQLESLSGKRKGPYSIRINQQYRICFKFENGHSYDVEITDYH</sequence>
<gene>
    <name evidence="1" type="ORF">MNBD_NITROSPINAE03-1369</name>
</gene>
<dbReference type="EMBL" id="UOGB01000120">
    <property type="protein sequence ID" value="VAX18662.1"/>
    <property type="molecule type" value="Genomic_DNA"/>
</dbReference>
<evidence type="ECO:0000313" key="1">
    <source>
        <dbReference type="EMBL" id="VAX18662.1"/>
    </source>
</evidence>
<dbReference type="PANTHER" id="PTHR40266:SF2">
    <property type="entry name" value="TOXIN HIGB-1"/>
    <property type="match status" value="1"/>
</dbReference>
<dbReference type="Pfam" id="PF05015">
    <property type="entry name" value="HigB-like_toxin"/>
    <property type="match status" value="1"/>
</dbReference>
<reference evidence="1" key="1">
    <citation type="submission" date="2018-06" db="EMBL/GenBank/DDBJ databases">
        <authorList>
            <person name="Zhirakovskaya E."/>
        </authorList>
    </citation>
    <scope>NUCLEOTIDE SEQUENCE</scope>
</reference>
<dbReference type="InterPro" id="IPR007711">
    <property type="entry name" value="HigB-1"/>
</dbReference>
<protein>
    <submittedName>
        <fullName evidence="1">Toxin HigB</fullName>
    </submittedName>
</protein>
<dbReference type="InterPro" id="IPR035093">
    <property type="entry name" value="RelE/ParE_toxin_dom_sf"/>
</dbReference>
<proteinExistence type="predicted"/>
<name>A0A3B1BRV8_9ZZZZ</name>
<organism evidence="1">
    <name type="scientific">hydrothermal vent metagenome</name>
    <dbReference type="NCBI Taxonomy" id="652676"/>
    <lineage>
        <taxon>unclassified sequences</taxon>
        <taxon>metagenomes</taxon>
        <taxon>ecological metagenomes</taxon>
    </lineage>
</organism>
<dbReference type="PANTHER" id="PTHR40266">
    <property type="entry name" value="TOXIN HIGB-1"/>
    <property type="match status" value="1"/>
</dbReference>